<dbReference type="RefSeq" id="WP_322439998.1">
    <property type="nucleotide sequence ID" value="NZ_JAXOTQ010000009.1"/>
</dbReference>
<gene>
    <name evidence="1" type="ORF">U2F25_09545</name>
</gene>
<evidence type="ECO:0000313" key="2">
    <source>
        <dbReference type="Proteomes" id="UP001290101"/>
    </source>
</evidence>
<accession>A0ABU5JAU5</accession>
<evidence type="ECO:0000313" key="1">
    <source>
        <dbReference type="EMBL" id="MDZ5489707.1"/>
    </source>
</evidence>
<proteinExistence type="predicted"/>
<comment type="caution">
    <text evidence="1">The sequence shown here is derived from an EMBL/GenBank/DDBJ whole genome shotgun (WGS) entry which is preliminary data.</text>
</comment>
<dbReference type="EMBL" id="JAXOTQ010000009">
    <property type="protein sequence ID" value="MDZ5489707.1"/>
    <property type="molecule type" value="Genomic_DNA"/>
</dbReference>
<name>A0ABU5JAU5_9ACTN</name>
<dbReference type="Proteomes" id="UP001290101">
    <property type="component" value="Unassembled WGS sequence"/>
</dbReference>
<keyword evidence="2" id="KW-1185">Reference proteome</keyword>
<reference evidence="1 2" key="1">
    <citation type="submission" date="2023-12" db="EMBL/GenBank/DDBJ databases">
        <title>Micromonospora sp. nov., isolated from Atacama Desert.</title>
        <authorList>
            <person name="Carro L."/>
            <person name="Golinska P."/>
            <person name="Klenk H.-P."/>
            <person name="Goodfellow M."/>
        </authorList>
    </citation>
    <scope>NUCLEOTIDE SEQUENCE [LARGE SCALE GENOMIC DNA]</scope>
    <source>
        <strain evidence="1 2">4G53</strain>
    </source>
</reference>
<organism evidence="1 2">
    <name type="scientific">Micromonospora sicca</name>
    <dbReference type="NCBI Taxonomy" id="2202420"/>
    <lineage>
        <taxon>Bacteria</taxon>
        <taxon>Bacillati</taxon>
        <taxon>Actinomycetota</taxon>
        <taxon>Actinomycetes</taxon>
        <taxon>Micromonosporales</taxon>
        <taxon>Micromonosporaceae</taxon>
        <taxon>Micromonospora</taxon>
    </lineage>
</organism>
<sequence>MSRQTAADRRFERRGRVAKLRHAVDKMAQRQALSEFNNGMWSGLGDQDKSQRYWRAARRQRKAFWRLLDALEAEAAR</sequence>
<protein>
    <submittedName>
        <fullName evidence="1">Uncharacterized protein</fullName>
    </submittedName>
</protein>